<dbReference type="GO" id="GO:0003677">
    <property type="term" value="F:DNA binding"/>
    <property type="evidence" value="ECO:0007669"/>
    <property type="project" value="UniProtKB-KW"/>
</dbReference>
<dbReference type="SUPFAM" id="SSF46785">
    <property type="entry name" value="Winged helix' DNA-binding domain"/>
    <property type="match status" value="1"/>
</dbReference>
<dbReference type="Proteomes" id="UP000237381">
    <property type="component" value="Unassembled WGS sequence"/>
</dbReference>
<gene>
    <name evidence="6" type="ORF">B0G62_102700</name>
</gene>
<dbReference type="OrthoDB" id="8629427at2"/>
<reference evidence="6 7" key="1">
    <citation type="submission" date="2018-01" db="EMBL/GenBank/DDBJ databases">
        <title>Genomic Encyclopedia of Type Strains, Phase III (KMG-III): the genomes of soil and plant-associated and newly described type strains.</title>
        <authorList>
            <person name="Whitman W."/>
        </authorList>
    </citation>
    <scope>NUCLEOTIDE SEQUENCE [LARGE SCALE GENOMIC DNA]</scope>
    <source>
        <strain evidence="6 7">JCM 18070</strain>
    </source>
</reference>
<dbReference type="SUPFAM" id="SSF53850">
    <property type="entry name" value="Periplasmic binding protein-like II"/>
    <property type="match status" value="1"/>
</dbReference>
<dbReference type="Pfam" id="PF03466">
    <property type="entry name" value="LysR_substrate"/>
    <property type="match status" value="1"/>
</dbReference>
<comment type="similarity">
    <text evidence="1">Belongs to the LysR transcriptional regulatory family.</text>
</comment>
<dbReference type="FunFam" id="1.10.10.10:FF:000001">
    <property type="entry name" value="LysR family transcriptional regulator"/>
    <property type="match status" value="1"/>
</dbReference>
<evidence type="ECO:0000259" key="5">
    <source>
        <dbReference type="PROSITE" id="PS50931"/>
    </source>
</evidence>
<evidence type="ECO:0000313" key="6">
    <source>
        <dbReference type="EMBL" id="POR55089.1"/>
    </source>
</evidence>
<keyword evidence="7" id="KW-1185">Reference proteome</keyword>
<dbReference type="Gene3D" id="3.40.190.10">
    <property type="entry name" value="Periplasmic binding protein-like II"/>
    <property type="match status" value="2"/>
</dbReference>
<comment type="caution">
    <text evidence="6">The sequence shown here is derived from an EMBL/GenBank/DDBJ whole genome shotgun (WGS) entry which is preliminary data.</text>
</comment>
<keyword evidence="2" id="KW-0805">Transcription regulation</keyword>
<dbReference type="GO" id="GO:0003700">
    <property type="term" value="F:DNA-binding transcription factor activity"/>
    <property type="evidence" value="ECO:0007669"/>
    <property type="project" value="InterPro"/>
</dbReference>
<protein>
    <submittedName>
        <fullName evidence="6">DNA-binding transcriptional LysR family regulator</fullName>
    </submittedName>
</protein>
<evidence type="ECO:0000256" key="2">
    <source>
        <dbReference type="ARBA" id="ARBA00023015"/>
    </source>
</evidence>
<keyword evidence="3 6" id="KW-0238">DNA-binding</keyword>
<dbReference type="PANTHER" id="PTHR30419">
    <property type="entry name" value="HTH-TYPE TRANSCRIPTIONAL REGULATOR YBHD"/>
    <property type="match status" value="1"/>
</dbReference>
<dbReference type="Pfam" id="PF00126">
    <property type="entry name" value="HTH_1"/>
    <property type="match status" value="1"/>
</dbReference>
<dbReference type="PROSITE" id="PS50931">
    <property type="entry name" value="HTH_LYSR"/>
    <property type="match status" value="1"/>
</dbReference>
<dbReference type="InterPro" id="IPR050950">
    <property type="entry name" value="HTH-type_LysR_regulators"/>
</dbReference>
<dbReference type="InterPro" id="IPR036390">
    <property type="entry name" value="WH_DNA-bd_sf"/>
</dbReference>
<name>A0A2S4MKF8_9BURK</name>
<dbReference type="Gene3D" id="1.10.10.10">
    <property type="entry name" value="Winged helix-like DNA-binding domain superfamily/Winged helix DNA-binding domain"/>
    <property type="match status" value="1"/>
</dbReference>
<dbReference type="PANTHER" id="PTHR30419:SF30">
    <property type="entry name" value="LYSR FAMILY TRANSCRIPTIONAL REGULATOR"/>
    <property type="match status" value="1"/>
</dbReference>
<dbReference type="AlphaFoldDB" id="A0A2S4MKF8"/>
<sequence>MKLHQLRALVAVARAGSVHEGARALCVTQPAVTRALRDLEDEVGLMLVSRSSSGISLTPEGRLTLQRAELILNEIGRTEDELARMRGARQGRVAIGVTPLSGIALLPRAYVRFREQMPDSTLEFVEYAPSLLVEQLKNGELDFALAAGVESQEFSSVRCVELAEFPMWFAVSRRSPLAHAASLADLEHAEWLHTGPCAEFRAFLAAQFARAGLPAPRRITRCTSQALYYGLALDPNMVTSWTHLALRGEEALEHMTTLDLIEPPPARRLYLLFRRDTVPTCTAQHFVDCIMEVIEAVRSAGRSIVPSGERNACVRPFDGACGSHQKGQCQESGM</sequence>
<evidence type="ECO:0000256" key="1">
    <source>
        <dbReference type="ARBA" id="ARBA00009437"/>
    </source>
</evidence>
<evidence type="ECO:0000256" key="3">
    <source>
        <dbReference type="ARBA" id="ARBA00023125"/>
    </source>
</evidence>
<proteinExistence type="inferred from homology"/>
<accession>A0A2S4MKF8</accession>
<organism evidence="6 7">
    <name type="scientific">Paraburkholderia eburnea</name>
    <dbReference type="NCBI Taxonomy" id="1189126"/>
    <lineage>
        <taxon>Bacteria</taxon>
        <taxon>Pseudomonadati</taxon>
        <taxon>Pseudomonadota</taxon>
        <taxon>Betaproteobacteria</taxon>
        <taxon>Burkholderiales</taxon>
        <taxon>Burkholderiaceae</taxon>
        <taxon>Paraburkholderia</taxon>
    </lineage>
</organism>
<evidence type="ECO:0000256" key="4">
    <source>
        <dbReference type="ARBA" id="ARBA00023163"/>
    </source>
</evidence>
<dbReference type="RefSeq" id="WP_103703588.1">
    <property type="nucleotide sequence ID" value="NZ_PQGA01000002.1"/>
</dbReference>
<feature type="domain" description="HTH lysR-type" evidence="5">
    <location>
        <begin position="1"/>
        <end position="58"/>
    </location>
</feature>
<dbReference type="GO" id="GO:0005829">
    <property type="term" value="C:cytosol"/>
    <property type="evidence" value="ECO:0007669"/>
    <property type="project" value="TreeGrafter"/>
</dbReference>
<dbReference type="InterPro" id="IPR005119">
    <property type="entry name" value="LysR_subst-bd"/>
</dbReference>
<dbReference type="EMBL" id="PQGA01000002">
    <property type="protein sequence ID" value="POR55089.1"/>
    <property type="molecule type" value="Genomic_DNA"/>
</dbReference>
<keyword evidence="4" id="KW-0804">Transcription</keyword>
<evidence type="ECO:0000313" key="7">
    <source>
        <dbReference type="Proteomes" id="UP000237381"/>
    </source>
</evidence>
<dbReference type="InterPro" id="IPR000847">
    <property type="entry name" value="LysR_HTH_N"/>
</dbReference>
<dbReference type="InterPro" id="IPR036388">
    <property type="entry name" value="WH-like_DNA-bd_sf"/>
</dbReference>